<proteinExistence type="predicted"/>
<comment type="caution">
    <text evidence="2">The sequence shown here is derived from an EMBL/GenBank/DDBJ whole genome shotgun (WGS) entry which is preliminary data.</text>
</comment>
<dbReference type="EMBL" id="JAHRIO010059984">
    <property type="protein sequence ID" value="MEQ2177110.1"/>
    <property type="molecule type" value="Genomic_DNA"/>
</dbReference>
<feature type="compositionally biased region" description="Basic and acidic residues" evidence="1">
    <location>
        <begin position="16"/>
        <end position="27"/>
    </location>
</feature>
<evidence type="ECO:0000256" key="1">
    <source>
        <dbReference type="SAM" id="MobiDB-lite"/>
    </source>
</evidence>
<gene>
    <name evidence="2" type="ORF">GOODEAATRI_000490</name>
</gene>
<keyword evidence="3" id="KW-1185">Reference proteome</keyword>
<protein>
    <submittedName>
        <fullName evidence="2">Uncharacterized protein</fullName>
    </submittedName>
</protein>
<feature type="non-terminal residue" evidence="2">
    <location>
        <position position="1"/>
    </location>
</feature>
<organism evidence="2 3">
    <name type="scientific">Goodea atripinnis</name>
    <dbReference type="NCBI Taxonomy" id="208336"/>
    <lineage>
        <taxon>Eukaryota</taxon>
        <taxon>Metazoa</taxon>
        <taxon>Chordata</taxon>
        <taxon>Craniata</taxon>
        <taxon>Vertebrata</taxon>
        <taxon>Euteleostomi</taxon>
        <taxon>Actinopterygii</taxon>
        <taxon>Neopterygii</taxon>
        <taxon>Teleostei</taxon>
        <taxon>Neoteleostei</taxon>
        <taxon>Acanthomorphata</taxon>
        <taxon>Ovalentaria</taxon>
        <taxon>Atherinomorphae</taxon>
        <taxon>Cyprinodontiformes</taxon>
        <taxon>Goodeidae</taxon>
        <taxon>Goodea</taxon>
    </lineage>
</organism>
<dbReference type="Proteomes" id="UP001476798">
    <property type="component" value="Unassembled WGS sequence"/>
</dbReference>
<evidence type="ECO:0000313" key="2">
    <source>
        <dbReference type="EMBL" id="MEQ2177110.1"/>
    </source>
</evidence>
<name>A0ABV0P071_9TELE</name>
<feature type="compositionally biased region" description="Polar residues" evidence="1">
    <location>
        <begin position="1"/>
        <end position="15"/>
    </location>
</feature>
<sequence length="120" mass="13321">LTSSTRTQQNFNVNKSLKESNEGRRDGSQQPFCFPSPVNPISFTACMLTTDGFIDSLLPHTLGADRLETDPCFHTDLSFGGMCQLCLGLIEEQWCMKAVVQGKEKPTERIMAQQTSTQSD</sequence>
<feature type="region of interest" description="Disordered" evidence="1">
    <location>
        <begin position="1"/>
        <end position="33"/>
    </location>
</feature>
<evidence type="ECO:0000313" key="3">
    <source>
        <dbReference type="Proteomes" id="UP001476798"/>
    </source>
</evidence>
<reference evidence="2 3" key="1">
    <citation type="submission" date="2021-06" db="EMBL/GenBank/DDBJ databases">
        <authorList>
            <person name="Palmer J.M."/>
        </authorList>
    </citation>
    <scope>NUCLEOTIDE SEQUENCE [LARGE SCALE GENOMIC DNA]</scope>
    <source>
        <strain evidence="2 3">GA_2019</strain>
        <tissue evidence="2">Muscle</tissue>
    </source>
</reference>
<accession>A0ABV0P071</accession>